<evidence type="ECO:0000313" key="2">
    <source>
        <dbReference type="Proteomes" id="UP001168821"/>
    </source>
</evidence>
<dbReference type="AlphaFoldDB" id="A0AA38IDY0"/>
<organism evidence="1 2">
    <name type="scientific">Zophobas morio</name>
    <dbReference type="NCBI Taxonomy" id="2755281"/>
    <lineage>
        <taxon>Eukaryota</taxon>
        <taxon>Metazoa</taxon>
        <taxon>Ecdysozoa</taxon>
        <taxon>Arthropoda</taxon>
        <taxon>Hexapoda</taxon>
        <taxon>Insecta</taxon>
        <taxon>Pterygota</taxon>
        <taxon>Neoptera</taxon>
        <taxon>Endopterygota</taxon>
        <taxon>Coleoptera</taxon>
        <taxon>Polyphaga</taxon>
        <taxon>Cucujiformia</taxon>
        <taxon>Tenebrionidae</taxon>
        <taxon>Zophobas</taxon>
    </lineage>
</organism>
<evidence type="ECO:0000313" key="1">
    <source>
        <dbReference type="EMBL" id="KAJ3653343.1"/>
    </source>
</evidence>
<keyword evidence="2" id="KW-1185">Reference proteome</keyword>
<reference evidence="1" key="1">
    <citation type="journal article" date="2023" name="G3 (Bethesda)">
        <title>Whole genome assemblies of Zophobas morio and Tenebrio molitor.</title>
        <authorList>
            <person name="Kaur S."/>
            <person name="Stinson S.A."/>
            <person name="diCenzo G.C."/>
        </authorList>
    </citation>
    <scope>NUCLEOTIDE SEQUENCE</scope>
    <source>
        <strain evidence="1">QUZm001</strain>
    </source>
</reference>
<name>A0AA38IDY0_9CUCU</name>
<protein>
    <submittedName>
        <fullName evidence="1">Uncharacterized protein</fullName>
    </submittedName>
</protein>
<proteinExistence type="predicted"/>
<sequence>MYLLNINNPSKNRRWELIPSSAAYLPSCLRHGNSSPRTPIHPISHKLNNRPYAATLTICCLPTRARSSSHVTLKRIHHHPSYITPIAPICPQNKAILSKKKTASFAISAFPRAVTSEPLSGKQRFSPENPARAGRFFQRLMGPVRCVYAVYERDRDSPTLGYYNTDDLICTLANCDIL</sequence>
<gene>
    <name evidence="1" type="ORF">Zmor_012600</name>
</gene>
<dbReference type="Proteomes" id="UP001168821">
    <property type="component" value="Unassembled WGS sequence"/>
</dbReference>
<dbReference type="EMBL" id="JALNTZ010000004">
    <property type="protein sequence ID" value="KAJ3653343.1"/>
    <property type="molecule type" value="Genomic_DNA"/>
</dbReference>
<comment type="caution">
    <text evidence="1">The sequence shown here is derived from an EMBL/GenBank/DDBJ whole genome shotgun (WGS) entry which is preliminary data.</text>
</comment>
<accession>A0AA38IDY0</accession>